<name>A0A857J6K2_9BURK</name>
<evidence type="ECO:0000313" key="2">
    <source>
        <dbReference type="EMBL" id="QHI99630.1"/>
    </source>
</evidence>
<evidence type="ECO:0000256" key="1">
    <source>
        <dbReference type="SAM" id="MobiDB-lite"/>
    </source>
</evidence>
<dbReference type="AlphaFoldDB" id="A0A857J6K2"/>
<feature type="compositionally biased region" description="Pro residues" evidence="1">
    <location>
        <begin position="229"/>
        <end position="241"/>
    </location>
</feature>
<dbReference type="KEGG" id="xyk:GT347_17595"/>
<organism evidence="2 3">
    <name type="scientific">Xylophilus rhododendri</name>
    <dbReference type="NCBI Taxonomy" id="2697032"/>
    <lineage>
        <taxon>Bacteria</taxon>
        <taxon>Pseudomonadati</taxon>
        <taxon>Pseudomonadota</taxon>
        <taxon>Betaproteobacteria</taxon>
        <taxon>Burkholderiales</taxon>
        <taxon>Xylophilus</taxon>
    </lineage>
</organism>
<protein>
    <submittedName>
        <fullName evidence="2">Uncharacterized protein</fullName>
    </submittedName>
</protein>
<gene>
    <name evidence="2" type="ORF">GT347_17595</name>
</gene>
<proteinExistence type="predicted"/>
<accession>A0A857J6K2</accession>
<keyword evidence="3" id="KW-1185">Reference proteome</keyword>
<dbReference type="RefSeq" id="WP_160553441.1">
    <property type="nucleotide sequence ID" value="NZ_CP047650.1"/>
</dbReference>
<evidence type="ECO:0000313" key="3">
    <source>
        <dbReference type="Proteomes" id="UP000464787"/>
    </source>
</evidence>
<dbReference type="EMBL" id="CP047650">
    <property type="protein sequence ID" value="QHI99630.1"/>
    <property type="molecule type" value="Genomic_DNA"/>
</dbReference>
<feature type="region of interest" description="Disordered" evidence="1">
    <location>
        <begin position="77"/>
        <end position="105"/>
    </location>
</feature>
<feature type="region of interest" description="Disordered" evidence="1">
    <location>
        <begin position="229"/>
        <end position="266"/>
    </location>
</feature>
<reference evidence="2 3" key="1">
    <citation type="submission" date="2020-01" db="EMBL/GenBank/DDBJ databases">
        <title>Genome sequencing of strain KACC 21265.</title>
        <authorList>
            <person name="Heo J."/>
            <person name="Kim S.-J."/>
            <person name="Kim J.-S."/>
            <person name="Hong S.-B."/>
            <person name="Kwon S.-W."/>
        </authorList>
    </citation>
    <scope>NUCLEOTIDE SEQUENCE [LARGE SCALE GENOMIC DNA]</scope>
    <source>
        <strain evidence="2 3">KACC 21265</strain>
    </source>
</reference>
<dbReference type="Proteomes" id="UP000464787">
    <property type="component" value="Chromosome"/>
</dbReference>
<sequence length="410" mass="46071">MSLIPSSYVAPSGNSHWAFAPQSGDAGPRISYTTTSIDADGQTIDEEVLVDPHASWARGLRSLMEKHPQMFKDVDWAVPEDQPDSTVVREPREPQEPDDLTARQRARAPGWRVLKDGSTLSDTLGRFTSYMYMHEYSRAADLHAATWNYIHGRLPAQATRYIRKRFDIAKMFVQDLEKAAAARQGQPGLEDAQREVLVNANGVLQNGNMPRDAHILLDEEMQRQLAAPVPLPQPVPLPDADPLPDIDPPDTAGPALEPGTKAPQRPEVAQRLAYIEDYYRELMNLEGRTAPTVMQEAFFENGLLYFVPLDTALQVFPDGGAWSFLFVSGYKPALDSSIYVKLPDDDVNDYELQMLNGQYRVLGRFDDWRPNPFFCNDPVVREAQLKALRDAKEKAKTIPRRRPRQASALS</sequence>